<evidence type="ECO:0000259" key="2">
    <source>
        <dbReference type="Pfam" id="PF20237"/>
    </source>
</evidence>
<protein>
    <recommendedName>
        <fullName evidence="2">DUF6594 domain-containing protein</fullName>
    </recommendedName>
</protein>
<accession>U1HUB8</accession>
<gene>
    <name evidence="3" type="ORF">EPUS_03400</name>
</gene>
<dbReference type="RefSeq" id="XP_007800149.1">
    <property type="nucleotide sequence ID" value="XM_007801958.1"/>
</dbReference>
<dbReference type="OMA" id="FESHYSY"/>
<proteinExistence type="predicted"/>
<dbReference type="EMBL" id="KE720887">
    <property type="protein sequence ID" value="ERF74210.1"/>
    <property type="molecule type" value="Genomic_DNA"/>
</dbReference>
<dbReference type="AlphaFoldDB" id="U1HUB8"/>
<dbReference type="eggNOG" id="ENOG502STR3">
    <property type="taxonomic scope" value="Eukaryota"/>
</dbReference>
<keyword evidence="4" id="KW-1185">Reference proteome</keyword>
<evidence type="ECO:0000256" key="1">
    <source>
        <dbReference type="SAM" id="Phobius"/>
    </source>
</evidence>
<dbReference type="InterPro" id="IPR046529">
    <property type="entry name" value="DUF6594"/>
</dbReference>
<keyword evidence="1" id="KW-1133">Transmembrane helix</keyword>
<name>U1HUB8_ENDPU</name>
<dbReference type="Pfam" id="PF20237">
    <property type="entry name" value="DUF6594"/>
    <property type="match status" value="1"/>
</dbReference>
<dbReference type="GeneID" id="19238443"/>
<sequence length="274" mass="30566">MASTTTAAPAWFPLKAPGTVKKLGDVTDGMGYSERLFHYAHASQRNDVHFMEYRLLQRINIFRLQNELANLKAAFWTNLEADDGKMDQLKTTLHDYATALRDYAYLKDMSRLKDSEAKDRRLDLAQAFPELASLPGDPFNSRYCTLASDAGPSSDPLRDFLRTYLPRRCTYTKSEKDKHLEEFLARQPPESISPFVEKLSRFILAFIGGASLVVPMLVMSLPTANRTKSLITVSLAVTIFAALMSLGFRATYAETLVATATYAAVLVVFVGTSI</sequence>
<organism evidence="3 4">
    <name type="scientific">Endocarpon pusillum (strain Z07020 / HMAS-L-300199)</name>
    <name type="common">Lichen-forming fungus</name>
    <dbReference type="NCBI Taxonomy" id="1263415"/>
    <lineage>
        <taxon>Eukaryota</taxon>
        <taxon>Fungi</taxon>
        <taxon>Dikarya</taxon>
        <taxon>Ascomycota</taxon>
        <taxon>Pezizomycotina</taxon>
        <taxon>Eurotiomycetes</taxon>
        <taxon>Chaetothyriomycetidae</taxon>
        <taxon>Verrucariales</taxon>
        <taxon>Verrucariaceae</taxon>
        <taxon>Endocarpon</taxon>
    </lineage>
</organism>
<feature type="domain" description="DUF6594" evidence="2">
    <location>
        <begin position="50"/>
        <end position="267"/>
    </location>
</feature>
<feature type="transmembrane region" description="Helical" evidence="1">
    <location>
        <begin position="199"/>
        <end position="218"/>
    </location>
</feature>
<dbReference type="HOGENOM" id="CLU_088632_0_0_1"/>
<dbReference type="Proteomes" id="UP000019373">
    <property type="component" value="Unassembled WGS sequence"/>
</dbReference>
<dbReference type="OrthoDB" id="3546297at2759"/>
<reference evidence="4" key="1">
    <citation type="journal article" date="2014" name="BMC Genomics">
        <title>Genome characteristics reveal the impact of lichenization on lichen-forming fungus Endocarpon pusillum Hedwig (Verrucariales, Ascomycota).</title>
        <authorList>
            <person name="Wang Y.-Y."/>
            <person name="Liu B."/>
            <person name="Zhang X.-Y."/>
            <person name="Zhou Q.-M."/>
            <person name="Zhang T."/>
            <person name="Li H."/>
            <person name="Yu Y.-F."/>
            <person name="Zhang X.-L."/>
            <person name="Hao X.-Y."/>
            <person name="Wang M."/>
            <person name="Wang L."/>
            <person name="Wei J.-C."/>
        </authorList>
    </citation>
    <scope>NUCLEOTIDE SEQUENCE [LARGE SCALE GENOMIC DNA]</scope>
    <source>
        <strain evidence="4">Z07020 / HMAS-L-300199</strain>
    </source>
</reference>
<feature type="transmembrane region" description="Helical" evidence="1">
    <location>
        <begin position="230"/>
        <end position="250"/>
    </location>
</feature>
<keyword evidence="1" id="KW-0472">Membrane</keyword>
<keyword evidence="1" id="KW-0812">Transmembrane</keyword>
<feature type="transmembrane region" description="Helical" evidence="1">
    <location>
        <begin position="256"/>
        <end position="273"/>
    </location>
</feature>
<evidence type="ECO:0000313" key="4">
    <source>
        <dbReference type="Proteomes" id="UP000019373"/>
    </source>
</evidence>
<evidence type="ECO:0000313" key="3">
    <source>
        <dbReference type="EMBL" id="ERF74210.1"/>
    </source>
</evidence>